<dbReference type="Proteomes" id="UP001169027">
    <property type="component" value="Unassembled WGS sequence"/>
</dbReference>
<protein>
    <submittedName>
        <fullName evidence="7">TetR/AcrR family transcriptional regulator</fullName>
    </submittedName>
</protein>
<name>A0ABT8SHS9_9BURK</name>
<reference evidence="7" key="1">
    <citation type="submission" date="2023-06" db="EMBL/GenBank/DDBJ databases">
        <authorList>
            <person name="Jiang Y."/>
            <person name="Liu Q."/>
        </authorList>
    </citation>
    <scope>NUCLEOTIDE SEQUENCE</scope>
    <source>
        <strain evidence="7">CGMCC 1.12090</strain>
    </source>
</reference>
<dbReference type="PRINTS" id="PR00455">
    <property type="entry name" value="HTHTETR"/>
</dbReference>
<dbReference type="Gene3D" id="1.10.357.10">
    <property type="entry name" value="Tetracycline Repressor, domain 2"/>
    <property type="match status" value="1"/>
</dbReference>
<keyword evidence="2" id="KW-0805">Transcription regulation</keyword>
<dbReference type="PROSITE" id="PS50977">
    <property type="entry name" value="HTH_TETR_2"/>
    <property type="match status" value="1"/>
</dbReference>
<keyword evidence="8" id="KW-1185">Reference proteome</keyword>
<evidence type="ECO:0000256" key="1">
    <source>
        <dbReference type="ARBA" id="ARBA00022491"/>
    </source>
</evidence>
<dbReference type="InterPro" id="IPR001647">
    <property type="entry name" value="HTH_TetR"/>
</dbReference>
<dbReference type="Pfam" id="PF00440">
    <property type="entry name" value="TetR_N"/>
    <property type="match status" value="1"/>
</dbReference>
<comment type="caution">
    <text evidence="7">The sequence shown here is derived from an EMBL/GenBank/DDBJ whole genome shotgun (WGS) entry which is preliminary data.</text>
</comment>
<dbReference type="InterPro" id="IPR050109">
    <property type="entry name" value="HTH-type_TetR-like_transc_reg"/>
</dbReference>
<accession>A0ABT8SHS9</accession>
<dbReference type="InterPro" id="IPR025722">
    <property type="entry name" value="TetR"/>
</dbReference>
<gene>
    <name evidence="7" type="ORF">Q2T77_35515</name>
</gene>
<keyword evidence="3 5" id="KW-0238">DNA-binding</keyword>
<evidence type="ECO:0000256" key="2">
    <source>
        <dbReference type="ARBA" id="ARBA00023015"/>
    </source>
</evidence>
<feature type="domain" description="HTH tetR-type" evidence="6">
    <location>
        <begin position="4"/>
        <end position="64"/>
    </location>
</feature>
<evidence type="ECO:0000256" key="4">
    <source>
        <dbReference type="ARBA" id="ARBA00023163"/>
    </source>
</evidence>
<feature type="DNA-binding region" description="H-T-H motif" evidence="5">
    <location>
        <begin position="27"/>
        <end position="46"/>
    </location>
</feature>
<evidence type="ECO:0000256" key="3">
    <source>
        <dbReference type="ARBA" id="ARBA00023125"/>
    </source>
</evidence>
<dbReference type="Pfam" id="PF13972">
    <property type="entry name" value="TetR"/>
    <property type="match status" value="1"/>
</dbReference>
<sequence length="210" mass="23178">MASPNTRDRILLTSLALFNAEGLAAVSTHKIAAEMGISPGNLHYHFKAKQLIVERLFMRFEQRLGLLNGSTAAVAAIDDLWLALHLRFEAIDEYRFVYRDMAFLAAEYPALGQRAQDLTAQNLLAAQSLCEGLVASGVIQTSAEQARILALQIVFTTTCWLSFERLVPGREAEAQADPGLAAFYTLTLISPYVSSDSRAYLDYLRGKYLG</sequence>
<evidence type="ECO:0000313" key="7">
    <source>
        <dbReference type="EMBL" id="MDO1537562.1"/>
    </source>
</evidence>
<evidence type="ECO:0000313" key="8">
    <source>
        <dbReference type="Proteomes" id="UP001169027"/>
    </source>
</evidence>
<keyword evidence="1" id="KW-0678">Repressor</keyword>
<dbReference type="PANTHER" id="PTHR30055:SF223">
    <property type="entry name" value="HTH-TYPE TRANSCRIPTIONAL REGULATOR UIDR"/>
    <property type="match status" value="1"/>
</dbReference>
<dbReference type="SUPFAM" id="SSF46689">
    <property type="entry name" value="Homeodomain-like"/>
    <property type="match status" value="1"/>
</dbReference>
<dbReference type="EMBL" id="JAUKVY010000043">
    <property type="protein sequence ID" value="MDO1537562.1"/>
    <property type="molecule type" value="Genomic_DNA"/>
</dbReference>
<dbReference type="RefSeq" id="WP_301816009.1">
    <property type="nucleotide sequence ID" value="NZ_JAUJZH010000043.1"/>
</dbReference>
<dbReference type="PANTHER" id="PTHR30055">
    <property type="entry name" value="HTH-TYPE TRANSCRIPTIONAL REGULATOR RUTR"/>
    <property type="match status" value="1"/>
</dbReference>
<dbReference type="PROSITE" id="PS01081">
    <property type="entry name" value="HTH_TETR_1"/>
    <property type="match status" value="1"/>
</dbReference>
<proteinExistence type="predicted"/>
<organism evidence="7 8">
    <name type="scientific">Variovorax ginsengisoli</name>
    <dbReference type="NCBI Taxonomy" id="363844"/>
    <lineage>
        <taxon>Bacteria</taxon>
        <taxon>Pseudomonadati</taxon>
        <taxon>Pseudomonadota</taxon>
        <taxon>Betaproteobacteria</taxon>
        <taxon>Burkholderiales</taxon>
        <taxon>Comamonadaceae</taxon>
        <taxon>Variovorax</taxon>
    </lineage>
</organism>
<dbReference type="InterPro" id="IPR009057">
    <property type="entry name" value="Homeodomain-like_sf"/>
</dbReference>
<evidence type="ECO:0000259" key="6">
    <source>
        <dbReference type="PROSITE" id="PS50977"/>
    </source>
</evidence>
<dbReference type="InterPro" id="IPR023772">
    <property type="entry name" value="DNA-bd_HTH_TetR-type_CS"/>
</dbReference>
<keyword evidence="4" id="KW-0804">Transcription</keyword>
<evidence type="ECO:0000256" key="5">
    <source>
        <dbReference type="PROSITE-ProRule" id="PRU00335"/>
    </source>
</evidence>